<reference evidence="1" key="1">
    <citation type="submission" date="2023-04" db="EMBL/GenBank/DDBJ databases">
        <authorList>
            <consortium name="ELIXIR-Norway"/>
        </authorList>
    </citation>
    <scope>NUCLEOTIDE SEQUENCE [LARGE SCALE GENOMIC DNA]</scope>
</reference>
<keyword evidence="2" id="KW-1185">Reference proteome</keyword>
<dbReference type="EMBL" id="OX459950">
    <property type="protein sequence ID" value="CAI9156352.1"/>
    <property type="molecule type" value="Genomic_DNA"/>
</dbReference>
<evidence type="ECO:0000313" key="2">
    <source>
        <dbReference type="Proteomes" id="UP001176941"/>
    </source>
</evidence>
<protein>
    <submittedName>
        <fullName evidence="1">Uncharacterized protein</fullName>
    </submittedName>
</protein>
<organism evidence="1 2">
    <name type="scientific">Rangifer tarandus platyrhynchus</name>
    <name type="common">Svalbard reindeer</name>
    <dbReference type="NCBI Taxonomy" id="3082113"/>
    <lineage>
        <taxon>Eukaryota</taxon>
        <taxon>Metazoa</taxon>
        <taxon>Chordata</taxon>
        <taxon>Craniata</taxon>
        <taxon>Vertebrata</taxon>
        <taxon>Euteleostomi</taxon>
        <taxon>Mammalia</taxon>
        <taxon>Eutheria</taxon>
        <taxon>Laurasiatheria</taxon>
        <taxon>Artiodactyla</taxon>
        <taxon>Ruminantia</taxon>
        <taxon>Pecora</taxon>
        <taxon>Cervidae</taxon>
        <taxon>Odocoileinae</taxon>
        <taxon>Rangifer</taxon>
    </lineage>
</organism>
<proteinExistence type="predicted"/>
<name>A0ABN8Y456_RANTA</name>
<evidence type="ECO:0000313" key="1">
    <source>
        <dbReference type="EMBL" id="CAI9156352.1"/>
    </source>
</evidence>
<dbReference type="Proteomes" id="UP001176941">
    <property type="component" value="Chromosome 14"/>
</dbReference>
<accession>A0ABN8Y456</accession>
<gene>
    <name evidence="1" type="ORF">MRATA1EN1_LOCUS5314</name>
</gene>
<sequence>MENSKQISDFPQSSDFIGDQKICSYRNLRNGLTRELSLQNRINPSSEKPYKCPEFFENLQSKPMSDHHKRIYTGGKLTSSVNVRKLSSNAHLSSFQENSDQRMIFF</sequence>